<dbReference type="RefSeq" id="WP_380895970.1">
    <property type="nucleotide sequence ID" value="NZ_JBHTKY010000011.1"/>
</dbReference>
<dbReference type="Pfam" id="PF03009">
    <property type="entry name" value="GDPD"/>
    <property type="match status" value="1"/>
</dbReference>
<evidence type="ECO:0000256" key="1">
    <source>
        <dbReference type="SAM" id="SignalP"/>
    </source>
</evidence>
<organism evidence="3 4">
    <name type="scientific">Sphingobacterium daejeonense</name>
    <dbReference type="NCBI Taxonomy" id="371142"/>
    <lineage>
        <taxon>Bacteria</taxon>
        <taxon>Pseudomonadati</taxon>
        <taxon>Bacteroidota</taxon>
        <taxon>Sphingobacteriia</taxon>
        <taxon>Sphingobacteriales</taxon>
        <taxon>Sphingobacteriaceae</taxon>
        <taxon>Sphingobacterium</taxon>
    </lineage>
</organism>
<protein>
    <submittedName>
        <fullName evidence="3">Glycerophosphodiester phosphodiesterase family protein</fullName>
    </submittedName>
</protein>
<dbReference type="SUPFAM" id="SSF51695">
    <property type="entry name" value="PLC-like phosphodiesterases"/>
    <property type="match status" value="1"/>
</dbReference>
<name>A0ABW3RL26_9SPHI</name>
<dbReference type="PROSITE" id="PS51257">
    <property type="entry name" value="PROKAR_LIPOPROTEIN"/>
    <property type="match status" value="1"/>
</dbReference>
<evidence type="ECO:0000259" key="2">
    <source>
        <dbReference type="PROSITE" id="PS51704"/>
    </source>
</evidence>
<feature type="chain" id="PRO_5045339619" evidence="1">
    <location>
        <begin position="21"/>
        <end position="317"/>
    </location>
</feature>
<dbReference type="InterPro" id="IPR017946">
    <property type="entry name" value="PLC-like_Pdiesterase_TIM-brl"/>
</dbReference>
<dbReference type="PROSITE" id="PS51704">
    <property type="entry name" value="GP_PDE"/>
    <property type="match status" value="1"/>
</dbReference>
<feature type="domain" description="GP-PDE" evidence="2">
    <location>
        <begin position="61"/>
        <end position="302"/>
    </location>
</feature>
<keyword evidence="1" id="KW-0732">Signal</keyword>
<dbReference type="PANTHER" id="PTHR46320:SF1">
    <property type="entry name" value="GLYCEROPHOSPHODIESTER PHOSPHODIESTERASE 1"/>
    <property type="match status" value="1"/>
</dbReference>
<gene>
    <name evidence="3" type="ORF">ACFQ2C_09080</name>
</gene>
<dbReference type="CDD" id="cd08566">
    <property type="entry name" value="GDPD_AtGDE_like"/>
    <property type="match status" value="1"/>
</dbReference>
<feature type="signal peptide" evidence="1">
    <location>
        <begin position="1"/>
        <end position="20"/>
    </location>
</feature>
<comment type="caution">
    <text evidence="3">The sequence shown here is derived from an EMBL/GenBank/DDBJ whole genome shotgun (WGS) entry which is preliminary data.</text>
</comment>
<dbReference type="InterPro" id="IPR030395">
    <property type="entry name" value="GP_PDE_dom"/>
</dbReference>
<accession>A0ABW3RL26</accession>
<reference evidence="4" key="1">
    <citation type="journal article" date="2019" name="Int. J. Syst. Evol. Microbiol.">
        <title>The Global Catalogue of Microorganisms (GCM) 10K type strain sequencing project: providing services to taxonomists for standard genome sequencing and annotation.</title>
        <authorList>
            <consortium name="The Broad Institute Genomics Platform"/>
            <consortium name="The Broad Institute Genome Sequencing Center for Infectious Disease"/>
            <person name="Wu L."/>
            <person name="Ma J."/>
        </authorList>
    </citation>
    <scope>NUCLEOTIDE SEQUENCE [LARGE SCALE GENOMIC DNA]</scope>
    <source>
        <strain evidence="4">CCUG 52468</strain>
    </source>
</reference>
<evidence type="ECO:0000313" key="4">
    <source>
        <dbReference type="Proteomes" id="UP001597205"/>
    </source>
</evidence>
<sequence length="317" mass="35511">MNNRVSIQTIFSLIILFAFSSCFRTNSSSNVNNMPAVDQVFNLKTADDLYQFLTYNENSYPLISAHRGGPSDGFPENAIPTFAEVARKMPAIIECDIAMTKDSVLVLMHDETLDRTTNGKGKLSKKTYAELQELYLKDKNGQVTPYKIPTLEEALKWGIGRVIYTLDVKRSVPYEKVIESIRNNKAESNSIIITYSANQAEVVNRLAPDIMISATIKKADDLTRLSELGIPDTRLIAFVGTSEPDSTVYSVLRQHGIKSILGTIGNLDRSAERAGYQLYADFIVRGADVLSTDRPFEAWKALDFYIKKRNLESPFIN</sequence>
<dbReference type="EMBL" id="JBHTKY010000011">
    <property type="protein sequence ID" value="MFD1165753.1"/>
    <property type="molecule type" value="Genomic_DNA"/>
</dbReference>
<dbReference type="PANTHER" id="PTHR46320">
    <property type="entry name" value="GLYCEROPHOSPHODIESTER PHOSPHODIESTERASE 1"/>
    <property type="match status" value="1"/>
</dbReference>
<dbReference type="Proteomes" id="UP001597205">
    <property type="component" value="Unassembled WGS sequence"/>
</dbReference>
<keyword evidence="4" id="KW-1185">Reference proteome</keyword>
<dbReference type="Gene3D" id="3.20.20.190">
    <property type="entry name" value="Phosphatidylinositol (PI) phosphodiesterase"/>
    <property type="match status" value="1"/>
</dbReference>
<proteinExistence type="predicted"/>
<evidence type="ECO:0000313" key="3">
    <source>
        <dbReference type="EMBL" id="MFD1165753.1"/>
    </source>
</evidence>